<organism evidence="1 2">
    <name type="scientific">Brachionus plicatilis</name>
    <name type="common">Marine rotifer</name>
    <name type="synonym">Brachionus muelleri</name>
    <dbReference type="NCBI Taxonomy" id="10195"/>
    <lineage>
        <taxon>Eukaryota</taxon>
        <taxon>Metazoa</taxon>
        <taxon>Spiralia</taxon>
        <taxon>Gnathifera</taxon>
        <taxon>Rotifera</taxon>
        <taxon>Eurotatoria</taxon>
        <taxon>Monogononta</taxon>
        <taxon>Pseudotrocha</taxon>
        <taxon>Ploima</taxon>
        <taxon>Brachionidae</taxon>
        <taxon>Brachionus</taxon>
    </lineage>
</organism>
<dbReference type="AlphaFoldDB" id="A0A3M7R975"/>
<proteinExistence type="predicted"/>
<dbReference type="Proteomes" id="UP000276133">
    <property type="component" value="Unassembled WGS sequence"/>
</dbReference>
<evidence type="ECO:0000313" key="2">
    <source>
        <dbReference type="Proteomes" id="UP000276133"/>
    </source>
</evidence>
<protein>
    <submittedName>
        <fullName evidence="1">Uncharacterized protein</fullName>
    </submittedName>
</protein>
<gene>
    <name evidence="1" type="ORF">BpHYR1_043191</name>
</gene>
<sequence length="78" mass="9244">MLSINLHSKKLKFINIYKSSKYLNNRIFGRNLHILILLTQESKITHRKPTTNFHQKPMANYRELLNLANSMTYGQLKI</sequence>
<keyword evidence="2" id="KW-1185">Reference proteome</keyword>
<comment type="caution">
    <text evidence="1">The sequence shown here is derived from an EMBL/GenBank/DDBJ whole genome shotgun (WGS) entry which is preliminary data.</text>
</comment>
<name>A0A3M7R975_BRAPC</name>
<dbReference type="EMBL" id="REGN01003909">
    <property type="protein sequence ID" value="RNA20173.1"/>
    <property type="molecule type" value="Genomic_DNA"/>
</dbReference>
<reference evidence="1 2" key="1">
    <citation type="journal article" date="2018" name="Sci. Rep.">
        <title>Genomic signatures of local adaptation to the degree of environmental predictability in rotifers.</title>
        <authorList>
            <person name="Franch-Gras L."/>
            <person name="Hahn C."/>
            <person name="Garcia-Roger E.M."/>
            <person name="Carmona M.J."/>
            <person name="Serra M."/>
            <person name="Gomez A."/>
        </authorList>
    </citation>
    <scope>NUCLEOTIDE SEQUENCE [LARGE SCALE GENOMIC DNA]</scope>
    <source>
        <strain evidence="1">HYR1</strain>
    </source>
</reference>
<accession>A0A3M7R975</accession>
<evidence type="ECO:0000313" key="1">
    <source>
        <dbReference type="EMBL" id="RNA20173.1"/>
    </source>
</evidence>